<accession>D5AEA3</accession>
<dbReference type="EMBL" id="BT124634">
    <property type="protein sequence ID" value="ADE77872.1"/>
    <property type="molecule type" value="mRNA"/>
</dbReference>
<name>D5AEA3_PICSI</name>
<proteinExistence type="evidence at transcript level"/>
<sequence>MRLMGEITLSVLYVIKLSCYWHDFCDQLSCIYVQIKLLLRLQ</sequence>
<reference evidence="1" key="1">
    <citation type="submission" date="2010-04" db="EMBL/GenBank/DDBJ databases">
        <authorList>
            <person name="Reid K.E."/>
            <person name="Liao N."/>
            <person name="Chan S."/>
            <person name="Docking R."/>
            <person name="Taylor G."/>
            <person name="Moore R."/>
            <person name="Mayo M."/>
            <person name="Munro S."/>
            <person name="King J."/>
            <person name="Yanchuk A."/>
            <person name="Holt R."/>
            <person name="Jones S."/>
            <person name="Marra M."/>
            <person name="Ritland C.E."/>
            <person name="Ritland K."/>
            <person name="Bohlmann J."/>
        </authorList>
    </citation>
    <scope>NUCLEOTIDE SEQUENCE</scope>
    <source>
        <tissue evidence="1">Bud</tissue>
    </source>
</reference>
<protein>
    <submittedName>
        <fullName evidence="1">Uncharacterized protein</fullName>
    </submittedName>
</protein>
<evidence type="ECO:0000313" key="1">
    <source>
        <dbReference type="EMBL" id="ADE77872.1"/>
    </source>
</evidence>
<dbReference type="AlphaFoldDB" id="D5AEA3"/>
<organism evidence="1">
    <name type="scientific">Picea sitchensis</name>
    <name type="common">Sitka spruce</name>
    <name type="synonym">Pinus sitchensis</name>
    <dbReference type="NCBI Taxonomy" id="3332"/>
    <lineage>
        <taxon>Eukaryota</taxon>
        <taxon>Viridiplantae</taxon>
        <taxon>Streptophyta</taxon>
        <taxon>Embryophyta</taxon>
        <taxon>Tracheophyta</taxon>
        <taxon>Spermatophyta</taxon>
        <taxon>Pinopsida</taxon>
        <taxon>Pinidae</taxon>
        <taxon>Conifers I</taxon>
        <taxon>Pinales</taxon>
        <taxon>Pinaceae</taxon>
        <taxon>Picea</taxon>
    </lineage>
</organism>